<keyword evidence="6 8" id="KW-0408">Iron</keyword>
<evidence type="ECO:0000256" key="9">
    <source>
        <dbReference type="SAM" id="SignalP"/>
    </source>
</evidence>
<dbReference type="Gene3D" id="4.10.490.10">
    <property type="entry name" value="High potential iron-sulphur protein"/>
    <property type="match status" value="1"/>
</dbReference>
<evidence type="ECO:0000256" key="6">
    <source>
        <dbReference type="ARBA" id="ARBA00023004"/>
    </source>
</evidence>
<protein>
    <recommendedName>
        <fullName evidence="8">High-potential iron-sulfur protein</fullName>
        <shortName evidence="8">HiPIP</shortName>
    </recommendedName>
</protein>
<dbReference type="PROSITE" id="PS51373">
    <property type="entry name" value="HIPIP"/>
    <property type="match status" value="1"/>
</dbReference>
<evidence type="ECO:0000256" key="2">
    <source>
        <dbReference type="ARBA" id="ARBA00022448"/>
    </source>
</evidence>
<dbReference type="AlphaFoldDB" id="A0A2A5WLF8"/>
<comment type="caution">
    <text evidence="11">The sequence shown here is derived from an EMBL/GenBank/DDBJ whole genome shotgun (WGS) entry which is preliminary data.</text>
</comment>
<name>A0A2A5WLF8_9GAMM</name>
<evidence type="ECO:0000256" key="7">
    <source>
        <dbReference type="ARBA" id="ARBA00023014"/>
    </source>
</evidence>
<dbReference type="SUPFAM" id="SSF57652">
    <property type="entry name" value="HIPIP (high potential iron protein)"/>
    <property type="match status" value="1"/>
</dbReference>
<accession>A0A2A5WLF8</accession>
<dbReference type="GO" id="GO:0046872">
    <property type="term" value="F:metal ion binding"/>
    <property type="evidence" value="ECO:0007669"/>
    <property type="project" value="UniProtKB-KW"/>
</dbReference>
<dbReference type="Proteomes" id="UP000219327">
    <property type="component" value="Unassembled WGS sequence"/>
</dbReference>
<dbReference type="GO" id="GO:0051539">
    <property type="term" value="F:4 iron, 4 sulfur cluster binding"/>
    <property type="evidence" value="ECO:0007669"/>
    <property type="project" value="UniProtKB-KW"/>
</dbReference>
<dbReference type="GO" id="GO:0019646">
    <property type="term" value="P:aerobic electron transport chain"/>
    <property type="evidence" value="ECO:0007669"/>
    <property type="project" value="InterPro"/>
</dbReference>
<evidence type="ECO:0000256" key="5">
    <source>
        <dbReference type="ARBA" id="ARBA00022982"/>
    </source>
</evidence>
<evidence type="ECO:0000256" key="1">
    <source>
        <dbReference type="ARBA" id="ARBA00002137"/>
    </source>
</evidence>
<evidence type="ECO:0000259" key="10">
    <source>
        <dbReference type="PROSITE" id="PS51373"/>
    </source>
</evidence>
<comment type="similarity">
    <text evidence="8">Belongs to the high-potential iron-sulfur protein (HiPIP) family.</text>
</comment>
<dbReference type="InterPro" id="IPR006311">
    <property type="entry name" value="TAT_signal"/>
</dbReference>
<gene>
    <name evidence="11" type="ORF">CNE99_08365</name>
</gene>
<keyword evidence="3 8" id="KW-0004">4Fe-4S</keyword>
<evidence type="ECO:0000256" key="4">
    <source>
        <dbReference type="ARBA" id="ARBA00022723"/>
    </source>
</evidence>
<feature type="signal peptide" evidence="9">
    <location>
        <begin position="1"/>
        <end position="29"/>
    </location>
</feature>
<keyword evidence="5 8" id="KW-0249">Electron transport</keyword>
<comment type="function">
    <text evidence="1 8">Specific class of high-redox-potential 4Fe-4S ferredoxins. Functions in anaerobic electron transport in most purple and in some other photosynthetic bacteria and in at least one genus (Paracoccus) of halophilic, denitrifying bacteria.</text>
</comment>
<feature type="chain" id="PRO_5012472819" description="High-potential iron-sulfur protein" evidence="9">
    <location>
        <begin position="30"/>
        <end position="107"/>
    </location>
</feature>
<evidence type="ECO:0000313" key="11">
    <source>
        <dbReference type="EMBL" id="PDH37319.1"/>
    </source>
</evidence>
<comment type="subunit">
    <text evidence="8">Homodimer.</text>
</comment>
<keyword evidence="2 8" id="KW-0813">Transport</keyword>
<evidence type="ECO:0000313" key="12">
    <source>
        <dbReference type="Proteomes" id="UP000219327"/>
    </source>
</evidence>
<reference evidence="11 12" key="1">
    <citation type="submission" date="2017-08" db="EMBL/GenBank/DDBJ databases">
        <title>Fine stratification of microbial communities through a metagenomic profile of the photic zone.</title>
        <authorList>
            <person name="Haro-Moreno J.M."/>
            <person name="Lopez-Perez M."/>
            <person name="De La Torre J."/>
            <person name="Picazo A."/>
            <person name="Camacho A."/>
            <person name="Rodriguez-Valera F."/>
        </authorList>
    </citation>
    <scope>NUCLEOTIDE SEQUENCE [LARGE SCALE GENOMIC DNA]</scope>
    <source>
        <strain evidence="11">MED-G24</strain>
    </source>
</reference>
<proteinExistence type="inferred from homology"/>
<keyword evidence="4 8" id="KW-0479">Metal-binding</keyword>
<keyword evidence="7 8" id="KW-0411">Iron-sulfur</keyword>
<dbReference type="GO" id="GO:0009055">
    <property type="term" value="F:electron transfer activity"/>
    <property type="evidence" value="ECO:0007669"/>
    <property type="project" value="InterPro"/>
</dbReference>
<dbReference type="InterPro" id="IPR036369">
    <property type="entry name" value="HIPIP_sf"/>
</dbReference>
<evidence type="ECO:0000256" key="3">
    <source>
        <dbReference type="ARBA" id="ARBA00022485"/>
    </source>
</evidence>
<evidence type="ECO:0000256" key="8">
    <source>
        <dbReference type="RuleBase" id="RU000620"/>
    </source>
</evidence>
<dbReference type="InterPro" id="IPR000170">
    <property type="entry name" value="High_potential_FeS_prot"/>
</dbReference>
<sequence>MTTRRKFLKATASVALLPLVTLPVHRTMAAEKVPVDDPTAKALKYVEDATTATRADKMGTPGNEQVCTNCNFYKADANNPGWGGCALFRNRLVAGPGWCAGWVPVQS</sequence>
<organism evidence="11 12">
    <name type="scientific">OM182 bacterium MED-G24</name>
    <dbReference type="NCBI Taxonomy" id="1986255"/>
    <lineage>
        <taxon>Bacteria</taxon>
        <taxon>Pseudomonadati</taxon>
        <taxon>Pseudomonadota</taxon>
        <taxon>Gammaproteobacteria</taxon>
        <taxon>OMG group</taxon>
        <taxon>OM182 clade</taxon>
    </lineage>
</organism>
<keyword evidence="9" id="KW-0732">Signal</keyword>
<dbReference type="PROSITE" id="PS51318">
    <property type="entry name" value="TAT"/>
    <property type="match status" value="1"/>
</dbReference>
<dbReference type="Pfam" id="PF01355">
    <property type="entry name" value="HIPIP"/>
    <property type="match status" value="1"/>
</dbReference>
<dbReference type="EMBL" id="NTKD01000050">
    <property type="protein sequence ID" value="PDH37319.1"/>
    <property type="molecule type" value="Genomic_DNA"/>
</dbReference>
<feature type="domain" description="High potential iron-sulfur proteins family profile" evidence="10">
    <location>
        <begin position="27"/>
        <end position="107"/>
    </location>
</feature>